<keyword evidence="8" id="KW-0472">Membrane</keyword>
<reference evidence="10" key="1">
    <citation type="submission" date="2025-08" db="UniProtKB">
        <authorList>
            <consortium name="RefSeq"/>
        </authorList>
    </citation>
    <scope>IDENTIFICATION</scope>
    <source>
        <tissue evidence="10">Muscle</tissue>
    </source>
</reference>
<evidence type="ECO:0000256" key="4">
    <source>
        <dbReference type="ARBA" id="ARBA00022722"/>
    </source>
</evidence>
<feature type="transmembrane region" description="Helical" evidence="8">
    <location>
        <begin position="43"/>
        <end position="60"/>
    </location>
</feature>
<dbReference type="GO" id="GO:0004518">
    <property type="term" value="F:nuclease activity"/>
    <property type="evidence" value="ECO:0007669"/>
    <property type="project" value="UniProtKB-KW"/>
</dbReference>
<organism evidence="10">
    <name type="scientific">Cyprinus carpio</name>
    <name type="common">Common carp</name>
    <dbReference type="NCBI Taxonomy" id="7962"/>
    <lineage>
        <taxon>Eukaryota</taxon>
        <taxon>Metazoa</taxon>
        <taxon>Chordata</taxon>
        <taxon>Craniata</taxon>
        <taxon>Vertebrata</taxon>
        <taxon>Euteleostomi</taxon>
        <taxon>Actinopterygii</taxon>
        <taxon>Neopterygii</taxon>
        <taxon>Teleostei</taxon>
        <taxon>Ostariophysi</taxon>
        <taxon>Cypriniformes</taxon>
        <taxon>Cyprinidae</taxon>
        <taxon>Cyprininae</taxon>
        <taxon>Cyprinus</taxon>
    </lineage>
</organism>
<evidence type="ECO:0000256" key="8">
    <source>
        <dbReference type="SAM" id="Phobius"/>
    </source>
</evidence>
<evidence type="ECO:0000256" key="6">
    <source>
        <dbReference type="ARBA" id="ARBA00022801"/>
    </source>
</evidence>
<dbReference type="InterPro" id="IPR045249">
    <property type="entry name" value="HARBI1-like"/>
</dbReference>
<dbReference type="PANTHER" id="PTHR22930">
    <property type="match status" value="1"/>
</dbReference>
<name>A0A9Q9Y7T4_CYPCA</name>
<dbReference type="GO" id="GO:0005634">
    <property type="term" value="C:nucleus"/>
    <property type="evidence" value="ECO:0007669"/>
    <property type="project" value="UniProtKB-SubCell"/>
</dbReference>
<feature type="domain" description="DDE Tnp4" evidence="9">
    <location>
        <begin position="199"/>
        <end position="389"/>
    </location>
</feature>
<keyword evidence="4" id="KW-0540">Nuclease</keyword>
<evidence type="ECO:0000256" key="7">
    <source>
        <dbReference type="ARBA" id="ARBA00023242"/>
    </source>
</evidence>
<protein>
    <submittedName>
        <fullName evidence="10">Protein ANTAGONIST OF LIKE HETEROCHROMATIN PROTEIN 1-like isoform X1</fullName>
    </submittedName>
</protein>
<evidence type="ECO:0000256" key="3">
    <source>
        <dbReference type="ARBA" id="ARBA00006958"/>
    </source>
</evidence>
<evidence type="ECO:0000256" key="1">
    <source>
        <dbReference type="ARBA" id="ARBA00001968"/>
    </source>
</evidence>
<keyword evidence="7" id="KW-0539">Nucleus</keyword>
<accession>A0A9Q9Y7T4</accession>
<evidence type="ECO:0000259" key="9">
    <source>
        <dbReference type="Pfam" id="PF13359"/>
    </source>
</evidence>
<dbReference type="RefSeq" id="XP_042615223.1">
    <property type="nucleotide sequence ID" value="XM_042759289.1"/>
</dbReference>
<dbReference type="InterPro" id="IPR027806">
    <property type="entry name" value="HARBI1_dom"/>
</dbReference>
<keyword evidence="6" id="KW-0378">Hydrolase</keyword>
<dbReference type="GO" id="GO:0046872">
    <property type="term" value="F:metal ion binding"/>
    <property type="evidence" value="ECO:0007669"/>
    <property type="project" value="UniProtKB-KW"/>
</dbReference>
<dbReference type="KEGG" id="ccar:122145526"/>
<comment type="subcellular location">
    <subcellularLocation>
        <location evidence="2">Nucleus</location>
    </subcellularLocation>
</comment>
<comment type="similarity">
    <text evidence="3">Belongs to the HARBI1 family.</text>
</comment>
<evidence type="ECO:0000256" key="2">
    <source>
        <dbReference type="ARBA" id="ARBA00004123"/>
    </source>
</evidence>
<dbReference type="Pfam" id="PF13359">
    <property type="entry name" value="DDE_Tnp_4"/>
    <property type="match status" value="1"/>
</dbReference>
<evidence type="ECO:0000313" key="10">
    <source>
        <dbReference type="RefSeq" id="XP_042615223.1"/>
    </source>
</evidence>
<keyword evidence="8" id="KW-0812">Transmembrane</keyword>
<dbReference type="AlphaFoldDB" id="A0A9Q9Y7T4"/>
<gene>
    <name evidence="10" type="primary">LOC122145526</name>
</gene>
<dbReference type="OrthoDB" id="2668416at2759"/>
<sequence length="437" mass="49988">MDVNNSVVNSGALFAILNLFSQRSQHNYNLLVLRRKLKRRRRARFLAMAFCGAMCAMSVQRNVWVRSRSQEWWDTDVSGFTNTEFISNFRMTRSTFDYVCERLRLTLSREETCLRRPITVQKRVGVGVYWLATGACYCTIANLFGIAKSTVCSIVHEFCEAVRRVLMPHYIKLPKGDDLQEVIEGFQQRWGFPQCGGAIDGSHIPIIAPEDNHAEYFNRKGWHSVLLQGVVDHRFCFTNIYAGWPGSVHDARVLRNSHVYLLAERGELFPPVSNLVIVIYNVYNVFNYLAFFVLLNLKDTEEIMGVQVPIMLLGDPAYPLRSWLLKGYCDTGTLTAEQKYFNECHSRARMTVECAFGRLKGRWRCLAKRLDVDVSLVPTIISACCTLHNVCEMHGENYEEAGGTVPHVERWAEGGGFVDVQPSRIREALTQLFLSQR</sequence>
<dbReference type="Proteomes" id="UP001155660">
    <property type="component" value="Chromosome A7"/>
</dbReference>
<comment type="cofactor">
    <cofactor evidence="1">
        <name>a divalent metal cation</name>
        <dbReference type="ChEBI" id="CHEBI:60240"/>
    </cofactor>
</comment>
<dbReference type="PANTHER" id="PTHR22930:SF206">
    <property type="entry name" value="NUCLEASE HARBI1"/>
    <property type="match status" value="1"/>
</dbReference>
<dbReference type="GeneID" id="122145526"/>
<evidence type="ECO:0000256" key="5">
    <source>
        <dbReference type="ARBA" id="ARBA00022723"/>
    </source>
</evidence>
<keyword evidence="5" id="KW-0479">Metal-binding</keyword>
<dbReference type="GO" id="GO:0016787">
    <property type="term" value="F:hydrolase activity"/>
    <property type="evidence" value="ECO:0007669"/>
    <property type="project" value="UniProtKB-KW"/>
</dbReference>
<proteinExistence type="inferred from homology"/>
<keyword evidence="8" id="KW-1133">Transmembrane helix</keyword>